<keyword evidence="17" id="KW-1185">Reference proteome</keyword>
<comment type="caution">
    <text evidence="16">The sequence shown here is derived from an EMBL/GenBank/DDBJ whole genome shotgun (WGS) entry which is preliminary data.</text>
</comment>
<evidence type="ECO:0000256" key="6">
    <source>
        <dbReference type="ARBA" id="ARBA00022430"/>
    </source>
</evidence>
<dbReference type="AlphaFoldDB" id="A0A934QN94"/>
<evidence type="ECO:0000256" key="5">
    <source>
        <dbReference type="ARBA" id="ARBA00013101"/>
    </source>
</evidence>
<dbReference type="GO" id="GO:0000287">
    <property type="term" value="F:magnesium ion binding"/>
    <property type="evidence" value="ECO:0007669"/>
    <property type="project" value="InterPro"/>
</dbReference>
<evidence type="ECO:0000256" key="13">
    <source>
        <dbReference type="ARBA" id="ARBA00023304"/>
    </source>
</evidence>
<dbReference type="InterPro" id="IPR050501">
    <property type="entry name" value="ICDH/IPMDH"/>
</dbReference>
<keyword evidence="6" id="KW-0432">Leucine biosynthesis</keyword>
<dbReference type="FunFam" id="3.40.718.10:FF:000006">
    <property type="entry name" value="3-isopropylmalate dehydrogenase"/>
    <property type="match status" value="1"/>
</dbReference>
<dbReference type="SMART" id="SM01329">
    <property type="entry name" value="Iso_dh"/>
    <property type="match status" value="1"/>
</dbReference>
<evidence type="ECO:0000256" key="2">
    <source>
        <dbReference type="ARBA" id="ARBA00001946"/>
    </source>
</evidence>
<keyword evidence="12" id="KW-0464">Manganese</keyword>
<evidence type="ECO:0000256" key="9">
    <source>
        <dbReference type="ARBA" id="ARBA00022842"/>
    </source>
</evidence>
<evidence type="ECO:0000256" key="11">
    <source>
        <dbReference type="ARBA" id="ARBA00023027"/>
    </source>
</evidence>
<keyword evidence="7" id="KW-0028">Amino-acid biosynthesis</keyword>
<comment type="cofactor">
    <cofactor evidence="2">
        <name>Mg(2+)</name>
        <dbReference type="ChEBI" id="CHEBI:18420"/>
    </cofactor>
</comment>
<dbReference type="GO" id="GO:0009098">
    <property type="term" value="P:L-leucine biosynthetic process"/>
    <property type="evidence" value="ECO:0007669"/>
    <property type="project" value="UniProtKB-KW"/>
</dbReference>
<dbReference type="Gene3D" id="3.40.718.10">
    <property type="entry name" value="Isopropylmalate Dehydrogenase"/>
    <property type="match status" value="1"/>
</dbReference>
<evidence type="ECO:0000256" key="12">
    <source>
        <dbReference type="ARBA" id="ARBA00023211"/>
    </source>
</evidence>
<evidence type="ECO:0000256" key="4">
    <source>
        <dbReference type="ARBA" id="ARBA00011738"/>
    </source>
</evidence>
<dbReference type="InterPro" id="IPR024084">
    <property type="entry name" value="IsoPropMal-DH-like_dom"/>
</dbReference>
<evidence type="ECO:0000313" key="17">
    <source>
        <dbReference type="Proteomes" id="UP000635245"/>
    </source>
</evidence>
<gene>
    <name evidence="16" type="ORF">JHE00_04640</name>
</gene>
<dbReference type="Pfam" id="PF00180">
    <property type="entry name" value="Iso_dh"/>
    <property type="match status" value="1"/>
</dbReference>
<keyword evidence="11" id="KW-0520">NAD</keyword>
<feature type="domain" description="Isopropylmalate dehydrogenase-like" evidence="15">
    <location>
        <begin position="24"/>
        <end position="376"/>
    </location>
</feature>
<protein>
    <recommendedName>
        <fullName evidence="5">3-isopropylmalate dehydrogenase</fullName>
        <ecNumber evidence="5">1.1.1.85</ecNumber>
    </recommendedName>
    <alternativeName>
        <fullName evidence="14">3-IPM-DH</fullName>
    </alternativeName>
</protein>
<reference evidence="16" key="1">
    <citation type="submission" date="2020-12" db="EMBL/GenBank/DDBJ databases">
        <title>Prauserella sp. ASG 168, a novel actinomycete isolated from cave rock.</title>
        <authorList>
            <person name="Suriyachadkun C."/>
        </authorList>
    </citation>
    <scope>NUCLEOTIDE SEQUENCE</scope>
    <source>
        <strain evidence="16">ASG 168</strain>
    </source>
</reference>
<organism evidence="16 17">
    <name type="scientific">Prauserella cavernicola</name>
    <dbReference type="NCBI Taxonomy" id="2800127"/>
    <lineage>
        <taxon>Bacteria</taxon>
        <taxon>Bacillati</taxon>
        <taxon>Actinomycetota</taxon>
        <taxon>Actinomycetes</taxon>
        <taxon>Pseudonocardiales</taxon>
        <taxon>Pseudonocardiaceae</taxon>
        <taxon>Prauserella</taxon>
    </lineage>
</organism>
<dbReference type="EMBL" id="JAENJH010000001">
    <property type="protein sequence ID" value="MBK1783605.1"/>
    <property type="molecule type" value="Genomic_DNA"/>
</dbReference>
<dbReference type="Proteomes" id="UP000635245">
    <property type="component" value="Unassembled WGS sequence"/>
</dbReference>
<dbReference type="PROSITE" id="PS00470">
    <property type="entry name" value="IDH_IMDH"/>
    <property type="match status" value="1"/>
</dbReference>
<dbReference type="GO" id="GO:0051287">
    <property type="term" value="F:NAD binding"/>
    <property type="evidence" value="ECO:0007669"/>
    <property type="project" value="InterPro"/>
</dbReference>
<dbReference type="EC" id="1.1.1.85" evidence="5"/>
<dbReference type="PANTHER" id="PTHR43275:SF1">
    <property type="entry name" value="D-MALATE DEHYDROGENASE [DECARBOXYLATING]"/>
    <property type="match status" value="1"/>
</dbReference>
<comment type="subunit">
    <text evidence="4">Homodimer.</text>
</comment>
<accession>A0A934QN94</accession>
<name>A0A934QN94_9PSEU</name>
<evidence type="ECO:0000259" key="15">
    <source>
        <dbReference type="SMART" id="SM01329"/>
    </source>
</evidence>
<keyword evidence="10" id="KW-0560">Oxidoreductase</keyword>
<keyword evidence="8" id="KW-0479">Metal-binding</keyword>
<evidence type="ECO:0000256" key="10">
    <source>
        <dbReference type="ARBA" id="ARBA00023002"/>
    </source>
</evidence>
<dbReference type="PANTHER" id="PTHR43275">
    <property type="entry name" value="D-MALATE DEHYDROGENASE [DECARBOXYLATING]"/>
    <property type="match status" value="1"/>
</dbReference>
<keyword evidence="9" id="KW-0460">Magnesium</keyword>
<proteinExistence type="inferred from homology"/>
<dbReference type="InterPro" id="IPR019818">
    <property type="entry name" value="IsoCit/isopropylmalate_DH_CS"/>
</dbReference>
<evidence type="ECO:0000313" key="16">
    <source>
        <dbReference type="EMBL" id="MBK1783605.1"/>
    </source>
</evidence>
<comment type="cofactor">
    <cofactor evidence="1">
        <name>Mn(2+)</name>
        <dbReference type="ChEBI" id="CHEBI:29035"/>
    </cofactor>
</comment>
<evidence type="ECO:0000256" key="3">
    <source>
        <dbReference type="ARBA" id="ARBA00008319"/>
    </source>
</evidence>
<evidence type="ECO:0000256" key="7">
    <source>
        <dbReference type="ARBA" id="ARBA00022605"/>
    </source>
</evidence>
<keyword evidence="13" id="KW-0100">Branched-chain amino acid biosynthesis</keyword>
<sequence length="384" mass="40464">MPGRHTGDSKRYDQRGWQQVGNYTVVALPGDGIGPEITDVALKVLDRVVELVPGLDVTVDSHDAGAERWRSTGVAMPDETFDACESADAILMGAIGLPDARHPDGREVNGDVIFRLRFALDLFAGIRPVRSLPGVADTLAGGKPIDYVVVRENVEGLYASRTGGTNVRGEVATDTIVITANGTRKVSEIAFGLATKRGGRPLDGRKMVTCVDKANVLSSYAFFRSVFDQVADEHTDIERDHVYVDAMTAFQVQRPDHYDVVVAENMFGDIISDLAAATVGGLGLAASADVGYDHGMFQPAHGSAPDIAGRDLANPTAMVLSTAMLLDWLGERHDDKAALEAAAKIDAATLKVLAEGTTVTADLGGSASCTAMGDAIVAALDGQA</sequence>
<comment type="similarity">
    <text evidence="3">Belongs to the isocitrate and isopropylmalate dehydrogenases family. LeuB type 1 subfamily.</text>
</comment>
<evidence type="ECO:0000256" key="8">
    <source>
        <dbReference type="ARBA" id="ARBA00022723"/>
    </source>
</evidence>
<dbReference type="GO" id="GO:0003862">
    <property type="term" value="F:3-isopropylmalate dehydrogenase activity"/>
    <property type="evidence" value="ECO:0007669"/>
    <property type="project" value="UniProtKB-EC"/>
</dbReference>
<evidence type="ECO:0000256" key="14">
    <source>
        <dbReference type="ARBA" id="ARBA00033138"/>
    </source>
</evidence>
<dbReference type="SUPFAM" id="SSF53659">
    <property type="entry name" value="Isocitrate/Isopropylmalate dehydrogenase-like"/>
    <property type="match status" value="1"/>
</dbReference>
<evidence type="ECO:0000256" key="1">
    <source>
        <dbReference type="ARBA" id="ARBA00001936"/>
    </source>
</evidence>